<feature type="region of interest" description="Disordered" evidence="1">
    <location>
        <begin position="43"/>
        <end position="64"/>
    </location>
</feature>
<name>A0A849VN72_9GAMM</name>
<evidence type="ECO:0000313" key="3">
    <source>
        <dbReference type="Proteomes" id="UP000586305"/>
    </source>
</evidence>
<evidence type="ECO:0000256" key="1">
    <source>
        <dbReference type="SAM" id="MobiDB-lite"/>
    </source>
</evidence>
<organism evidence="2 3">
    <name type="scientific">Pseudoalteromonas caenipelagi</name>
    <dbReference type="NCBI Taxonomy" id="2726988"/>
    <lineage>
        <taxon>Bacteria</taxon>
        <taxon>Pseudomonadati</taxon>
        <taxon>Pseudomonadota</taxon>
        <taxon>Gammaproteobacteria</taxon>
        <taxon>Alteromonadales</taxon>
        <taxon>Pseudoalteromonadaceae</taxon>
        <taxon>Pseudoalteromonas</taxon>
    </lineage>
</organism>
<accession>A0A849VN72</accession>
<sequence length="64" mass="7115">MQTKQAKTQTYDVVKTVVHEHKAYSAGDTIELTPRQAANWLAAGKLSEQKPAATKSRQTKTEDK</sequence>
<dbReference type="Proteomes" id="UP000586305">
    <property type="component" value="Unassembled WGS sequence"/>
</dbReference>
<keyword evidence="3" id="KW-1185">Reference proteome</keyword>
<reference evidence="2 3" key="1">
    <citation type="submission" date="2020-04" db="EMBL/GenBank/DDBJ databases">
        <title>Pseudoalteromonas caenipelagi sp. nov., isolated from a tidal flat.</title>
        <authorList>
            <person name="Park S."/>
            <person name="Yoon J.-H."/>
        </authorList>
    </citation>
    <scope>NUCLEOTIDE SEQUENCE [LARGE SCALE GENOMIC DNA]</scope>
    <source>
        <strain evidence="2 3">JBTF-M23</strain>
    </source>
</reference>
<dbReference type="EMBL" id="JABBPG010000016">
    <property type="protein sequence ID" value="NOU53091.1"/>
    <property type="molecule type" value="Genomic_DNA"/>
</dbReference>
<dbReference type="RefSeq" id="WP_171628127.1">
    <property type="nucleotide sequence ID" value="NZ_JABBPG010000016.1"/>
</dbReference>
<comment type="caution">
    <text evidence="2">The sequence shown here is derived from an EMBL/GenBank/DDBJ whole genome shotgun (WGS) entry which is preliminary data.</text>
</comment>
<dbReference type="AlphaFoldDB" id="A0A849VN72"/>
<gene>
    <name evidence="2" type="ORF">HG263_21560</name>
</gene>
<evidence type="ECO:0000313" key="2">
    <source>
        <dbReference type="EMBL" id="NOU53091.1"/>
    </source>
</evidence>
<protein>
    <submittedName>
        <fullName evidence="2">Uncharacterized protein</fullName>
    </submittedName>
</protein>
<proteinExistence type="predicted"/>